<evidence type="ECO:0000256" key="1">
    <source>
        <dbReference type="SAM" id="MobiDB-lite"/>
    </source>
</evidence>
<feature type="compositionally biased region" description="Basic and acidic residues" evidence="1">
    <location>
        <begin position="646"/>
        <end position="674"/>
    </location>
</feature>
<feature type="compositionally biased region" description="Low complexity" evidence="1">
    <location>
        <begin position="827"/>
        <end position="836"/>
    </location>
</feature>
<name>A0A9W4IG71_PENNA</name>
<feature type="compositionally biased region" description="Polar residues" evidence="1">
    <location>
        <begin position="525"/>
        <end position="541"/>
    </location>
</feature>
<feature type="compositionally biased region" description="Acidic residues" evidence="1">
    <location>
        <begin position="678"/>
        <end position="688"/>
    </location>
</feature>
<dbReference type="OrthoDB" id="4238722at2759"/>
<comment type="caution">
    <text evidence="2">The sequence shown here is derived from an EMBL/GenBank/DDBJ whole genome shotgun (WGS) entry which is preliminary data.</text>
</comment>
<feature type="region of interest" description="Disordered" evidence="1">
    <location>
        <begin position="315"/>
        <end position="399"/>
    </location>
</feature>
<feature type="compositionally biased region" description="Polar residues" evidence="1">
    <location>
        <begin position="585"/>
        <end position="595"/>
    </location>
</feature>
<feature type="compositionally biased region" description="Polar residues" evidence="1">
    <location>
        <begin position="868"/>
        <end position="904"/>
    </location>
</feature>
<protein>
    <recommendedName>
        <fullName evidence="4">Telomere replication protein EST3</fullName>
    </recommendedName>
</protein>
<feature type="region of interest" description="Disordered" evidence="1">
    <location>
        <begin position="252"/>
        <end position="299"/>
    </location>
</feature>
<feature type="compositionally biased region" description="Low complexity" evidence="1">
    <location>
        <begin position="1120"/>
        <end position="1131"/>
    </location>
</feature>
<feature type="region of interest" description="Disordered" evidence="1">
    <location>
        <begin position="165"/>
        <end position="228"/>
    </location>
</feature>
<feature type="compositionally biased region" description="Acidic residues" evidence="1">
    <location>
        <begin position="487"/>
        <end position="517"/>
    </location>
</feature>
<feature type="region of interest" description="Disordered" evidence="1">
    <location>
        <begin position="1206"/>
        <end position="1262"/>
    </location>
</feature>
<gene>
    <name evidence="2" type="ORF">PNAL_LOCUS9673</name>
</gene>
<evidence type="ECO:0000313" key="2">
    <source>
        <dbReference type="EMBL" id="CAG8293117.1"/>
    </source>
</evidence>
<dbReference type="Proteomes" id="UP001153461">
    <property type="component" value="Unassembled WGS sequence"/>
</dbReference>
<feature type="compositionally biased region" description="Pro residues" evidence="1">
    <location>
        <begin position="1236"/>
        <end position="1247"/>
    </location>
</feature>
<feature type="compositionally biased region" description="Low complexity" evidence="1">
    <location>
        <begin position="751"/>
        <end position="763"/>
    </location>
</feature>
<feature type="region of interest" description="Disordered" evidence="1">
    <location>
        <begin position="813"/>
        <end position="936"/>
    </location>
</feature>
<evidence type="ECO:0008006" key="4">
    <source>
        <dbReference type="Google" id="ProtNLM"/>
    </source>
</evidence>
<feature type="compositionally biased region" description="Polar residues" evidence="1">
    <location>
        <begin position="363"/>
        <end position="372"/>
    </location>
</feature>
<dbReference type="EMBL" id="CAJVNV010000625">
    <property type="protein sequence ID" value="CAG8293117.1"/>
    <property type="molecule type" value="Genomic_DNA"/>
</dbReference>
<feature type="region of interest" description="Disordered" evidence="1">
    <location>
        <begin position="1112"/>
        <end position="1137"/>
    </location>
</feature>
<feature type="region of interest" description="Disordered" evidence="1">
    <location>
        <begin position="483"/>
        <end position="717"/>
    </location>
</feature>
<proteinExistence type="predicted"/>
<feature type="region of interest" description="Disordered" evidence="1">
    <location>
        <begin position="742"/>
        <end position="769"/>
    </location>
</feature>
<feature type="compositionally biased region" description="Polar residues" evidence="1">
    <location>
        <begin position="165"/>
        <end position="209"/>
    </location>
</feature>
<sequence>MSPVSPWIAALADQCLSFYLGQNDQDEVQVEDIDGCLSFSIRRPALKTAVVVSWGQGENRHCATFTDSKNQIDAIILRDSPDAQGDTSPCPPSIKGGPRHLVELSDIKLIFTYSTSTPDVYLQVKRFTIHPNAVSRGDVPKPKLKKTPALRTLMTMTCEKIQKNQAHVGSNGQTNAGLTDSFVSQRDPNIPTDDSQNNSVSQSLFSQPPSHMRHGAPKGNPMTNRVSLNGSSDLLGLLAPYNEIQTNDIASRELRGAHRPSLGETESRSSPFSNERKLSSNTADATCASRSATDPSYASLERDVEDLIEEGRLRALQPPNESDDHGRAHTVGTGDNQQFLKKRHRGSTDPPSQAAHDDDLGSQGRQSPNTSPSKKRQRIDAGEAMSADQTESEQVRNKPVPSFPRLQIVTTKTDIVSLSATNPWEGMVKIPLSEIDIPKDQIELLEELKFIPQDPGVSAPLCHVPPHLLTQWNNIARERQHLTKGEEGEEGGEEGEEGGEGEGGEEGEEEEGDGEEQVSDRGHTPTPQDAFTSPVSWSPSPIRTPARDVLPRDTVSPEIYRRPTPTGTQYIVDQPTEDGDVGMVSGSSRAPSQPGQGAIVSSKRVIETVEQQCSPSPEVTTDPINPLSLECDLGNGSFPKPNASKSLHEPQRVKQEHCHDEQPAENLPFKHEVCDGSSVDESDDEPEMETCVPFALGGSLPLSSQPDQELISSGPSLPRLAGGTIQVVETPAVHITHLNPNKQSKQRAGFQAPSSQQPYSQAAKTTPSSRILDTYRSQDSHGQSDLSQEASIPSLPILADESLRLDVLGTQTQTSSVHAPSQATVQSSSDVVLDSSRPAQRQRGSSIFHLDPSDDPSSFPYPRRHSLPMSQLHGSSQDSSRGPFSLDGASQMQDLSPMESTTWVTAHGESPSKRSRHLRRESADTGQKATHSPNAELVARRQGFIGKSDKYAEAQTIYEKFCNDYSPYSGDFAHFTEMCSKLQAMRQKGQLQRSFLWDDFVIQHLEEYPRYFAECSSQTSKTLDYEDFFCSRFSRPRHKKRSLTAHGVDIVASQFVPPTRPELGNPPVPQQVTIQGEVTQDKAAQSEVANTSFTASLVEKLSNLHARSFGDVPVPDANMPAATQSSPSPSANTRPDSVELKVEADDSFNETIRFQNISSSNDHKPVLSNDDEEMIDATQYDADDIRISFNSNDVDMAGTGMDEIEETQEGDDTHHETASIELGDETDDRRVSAPASPSPAPPAPPAPLGSLNNAELERPRQRRPWFRSLRNIFPTGPVWSDSPDTPFKRWARQDQNVLQELRRRGGARVLVDEKGVIRRPTYNQQENPGT</sequence>
<accession>A0A9W4IG71</accession>
<evidence type="ECO:0000313" key="3">
    <source>
        <dbReference type="Proteomes" id="UP001153461"/>
    </source>
</evidence>
<feature type="compositionally biased region" description="Polar residues" evidence="1">
    <location>
        <begin position="701"/>
        <end position="715"/>
    </location>
</feature>
<organism evidence="2 3">
    <name type="scientific">Penicillium nalgiovense</name>
    <dbReference type="NCBI Taxonomy" id="60175"/>
    <lineage>
        <taxon>Eukaryota</taxon>
        <taxon>Fungi</taxon>
        <taxon>Dikarya</taxon>
        <taxon>Ascomycota</taxon>
        <taxon>Pezizomycotina</taxon>
        <taxon>Eurotiomycetes</taxon>
        <taxon>Eurotiomycetidae</taxon>
        <taxon>Eurotiales</taxon>
        <taxon>Aspergillaceae</taxon>
        <taxon>Penicillium</taxon>
    </lineage>
</organism>
<feature type="compositionally biased region" description="Polar residues" evidence="1">
    <location>
        <begin position="924"/>
        <end position="933"/>
    </location>
</feature>
<feature type="compositionally biased region" description="Polar residues" evidence="1">
    <location>
        <begin position="813"/>
        <end position="826"/>
    </location>
</feature>
<feature type="compositionally biased region" description="Polar residues" evidence="1">
    <location>
        <begin position="268"/>
        <end position="296"/>
    </location>
</feature>
<feature type="compositionally biased region" description="Polar residues" evidence="1">
    <location>
        <begin position="609"/>
        <end position="623"/>
    </location>
</feature>
<reference evidence="2" key="1">
    <citation type="submission" date="2021-07" db="EMBL/GenBank/DDBJ databases">
        <authorList>
            <person name="Branca A.L. A."/>
        </authorList>
    </citation>
    <scope>NUCLEOTIDE SEQUENCE</scope>
</reference>